<dbReference type="SUPFAM" id="SSF56037">
    <property type="entry name" value="PheT/TilS domain"/>
    <property type="match status" value="1"/>
</dbReference>
<dbReference type="RefSeq" id="WP_344068226.1">
    <property type="nucleotide sequence ID" value="NZ_BAAAPN010000098.1"/>
</dbReference>
<evidence type="ECO:0000313" key="3">
    <source>
        <dbReference type="Proteomes" id="UP001501475"/>
    </source>
</evidence>
<sequence length="247" mass="26748">MSPESLDDVRTRAHVEKAVFALRPDYRALVIAVAGLMPGPGDAASEAALRAAEGTAYGLVAGTPVEDVPQVASWREAYRAFGAKPQRTRNSLEALLRRAADGLPRVNRLTDCYNAVSVKHRIPIGGEDLSRYVGAPRLIRATGEESFDTVAQGATTVEHPEPGEVVWADDAGVTCRRWNWRQARRTALTEETTEALFILDALDPVTDDDLHAAGEELLVLLRGRGPQLAVARRLLRAADEPEAALPV</sequence>
<evidence type="ECO:0000259" key="1">
    <source>
        <dbReference type="SMART" id="SM00873"/>
    </source>
</evidence>
<protein>
    <submittedName>
        <fullName evidence="2">B3/4 domain-containing protein</fullName>
    </submittedName>
</protein>
<dbReference type="InterPro" id="IPR020825">
    <property type="entry name" value="Phe-tRNA_synthase-like_B3/B4"/>
</dbReference>
<accession>A0ABN2L2P4</accession>
<dbReference type="Pfam" id="PF03483">
    <property type="entry name" value="B3_4"/>
    <property type="match status" value="1"/>
</dbReference>
<feature type="domain" description="B3/B4 tRNA-binding" evidence="1">
    <location>
        <begin position="72"/>
        <end position="226"/>
    </location>
</feature>
<name>A0ABN2L2P4_9MICO</name>
<comment type="caution">
    <text evidence="2">The sequence shown here is derived from an EMBL/GenBank/DDBJ whole genome shotgun (WGS) entry which is preliminary data.</text>
</comment>
<evidence type="ECO:0000313" key="2">
    <source>
        <dbReference type="EMBL" id="GAA1773121.1"/>
    </source>
</evidence>
<dbReference type="Proteomes" id="UP001501475">
    <property type="component" value="Unassembled WGS sequence"/>
</dbReference>
<organism evidence="2 3">
    <name type="scientific">Nostocoides vanveenii</name>
    <dbReference type="NCBI Taxonomy" id="330835"/>
    <lineage>
        <taxon>Bacteria</taxon>
        <taxon>Bacillati</taxon>
        <taxon>Actinomycetota</taxon>
        <taxon>Actinomycetes</taxon>
        <taxon>Micrococcales</taxon>
        <taxon>Intrasporangiaceae</taxon>
        <taxon>Nostocoides</taxon>
    </lineage>
</organism>
<dbReference type="PANTHER" id="PTHR39209:SF2">
    <property type="entry name" value="CYTOPLASMIC PROTEIN"/>
    <property type="match status" value="1"/>
</dbReference>
<dbReference type="EMBL" id="BAAAPN010000098">
    <property type="protein sequence ID" value="GAA1773121.1"/>
    <property type="molecule type" value="Genomic_DNA"/>
</dbReference>
<dbReference type="SMART" id="SM00873">
    <property type="entry name" value="B3_4"/>
    <property type="match status" value="1"/>
</dbReference>
<reference evidence="2 3" key="1">
    <citation type="journal article" date="2019" name="Int. J. Syst. Evol. Microbiol.">
        <title>The Global Catalogue of Microorganisms (GCM) 10K type strain sequencing project: providing services to taxonomists for standard genome sequencing and annotation.</title>
        <authorList>
            <consortium name="The Broad Institute Genomics Platform"/>
            <consortium name="The Broad Institute Genome Sequencing Center for Infectious Disease"/>
            <person name="Wu L."/>
            <person name="Ma J."/>
        </authorList>
    </citation>
    <scope>NUCLEOTIDE SEQUENCE [LARGE SCALE GENOMIC DNA]</scope>
    <source>
        <strain evidence="2 3">JCM 15591</strain>
    </source>
</reference>
<dbReference type="PANTHER" id="PTHR39209">
    <property type="match status" value="1"/>
</dbReference>
<proteinExistence type="predicted"/>
<gene>
    <name evidence="2" type="ORF">GCM10009810_32900</name>
</gene>
<dbReference type="Gene3D" id="3.50.40.10">
    <property type="entry name" value="Phenylalanyl-trna Synthetase, Chain B, domain 3"/>
    <property type="match status" value="1"/>
</dbReference>
<keyword evidence="3" id="KW-1185">Reference proteome</keyword>
<dbReference type="InterPro" id="IPR005146">
    <property type="entry name" value="B3/B4_tRNA-bd"/>
</dbReference>